<dbReference type="RefSeq" id="WP_212818908.1">
    <property type="nucleotide sequence ID" value="NZ_AP023415.1"/>
</dbReference>
<dbReference type="CDD" id="cd00056">
    <property type="entry name" value="ENDO3c"/>
    <property type="match status" value="1"/>
</dbReference>
<evidence type="ECO:0000256" key="6">
    <source>
        <dbReference type="ARBA" id="ARBA00023004"/>
    </source>
</evidence>
<dbReference type="GO" id="GO:0051539">
    <property type="term" value="F:4 iron, 4 sulfur cluster binding"/>
    <property type="evidence" value="ECO:0007669"/>
    <property type="project" value="UniProtKB-UniRule"/>
</dbReference>
<keyword evidence="8 10" id="KW-0234">DNA repair</keyword>
<keyword evidence="12" id="KW-0255">Endonuclease</keyword>
<comment type="function">
    <text evidence="10">DNA repair enzyme that has both DNA N-glycosylase activity and AP-lyase activity. The DNA N-glycosylase activity releases various damaged pyrimidines from DNA by cleaving the N-glycosidic bond, leaving an AP (apurinic/apyrimidinic) site. The AP-lyase activity cleaves the phosphodiester bond 3' to the AP site by a beta-elimination, leaving a 3'-terminal unsaturated sugar and a product with a terminal 5'-phosphate.</text>
</comment>
<reference evidence="12" key="1">
    <citation type="submission" date="2020-09" db="EMBL/GenBank/DDBJ databases">
        <title>New species isolated from human feces.</title>
        <authorList>
            <person name="Kitahara M."/>
            <person name="Shigeno Y."/>
            <person name="Shime M."/>
            <person name="Matsumoto Y."/>
            <person name="Nakamura S."/>
            <person name="Motooka D."/>
            <person name="Fukuoka S."/>
            <person name="Nishikawa H."/>
            <person name="Benno Y."/>
        </authorList>
    </citation>
    <scope>NUCLEOTIDE SEQUENCE</scope>
    <source>
        <strain evidence="12">MM35</strain>
    </source>
</reference>
<keyword evidence="9 10" id="KW-0326">Glycosidase</keyword>
<dbReference type="InterPro" id="IPR003651">
    <property type="entry name" value="Endonuclease3_FeS-loop_motif"/>
</dbReference>
<dbReference type="PIRSF" id="PIRSF001435">
    <property type="entry name" value="Nth"/>
    <property type="match status" value="1"/>
</dbReference>
<dbReference type="GO" id="GO:0003677">
    <property type="term" value="F:DNA binding"/>
    <property type="evidence" value="ECO:0007669"/>
    <property type="project" value="UniProtKB-UniRule"/>
</dbReference>
<dbReference type="EC" id="4.2.99.18" evidence="10"/>
<evidence type="ECO:0000256" key="4">
    <source>
        <dbReference type="ARBA" id="ARBA00022763"/>
    </source>
</evidence>
<organism evidence="12 13">
    <name type="scientific">Vescimonas fastidiosa</name>
    <dbReference type="NCBI Taxonomy" id="2714353"/>
    <lineage>
        <taxon>Bacteria</taxon>
        <taxon>Bacillati</taxon>
        <taxon>Bacillota</taxon>
        <taxon>Clostridia</taxon>
        <taxon>Eubacteriales</taxon>
        <taxon>Oscillospiraceae</taxon>
        <taxon>Vescimonas</taxon>
    </lineage>
</organism>
<dbReference type="Pfam" id="PF00730">
    <property type="entry name" value="HhH-GPD"/>
    <property type="match status" value="1"/>
</dbReference>
<keyword evidence="10" id="KW-0238">DNA-binding</keyword>
<dbReference type="NCBIfam" id="TIGR01083">
    <property type="entry name" value="nth"/>
    <property type="match status" value="1"/>
</dbReference>
<keyword evidence="3 10" id="KW-0479">Metal-binding</keyword>
<comment type="catalytic activity">
    <reaction evidence="10">
        <text>2'-deoxyribonucleotide-(2'-deoxyribose 5'-phosphate)-2'-deoxyribonucleotide-DNA = a 3'-end 2'-deoxyribonucleotide-(2,3-dehydro-2,3-deoxyribose 5'-phosphate)-DNA + a 5'-end 5'-phospho-2'-deoxyribonucleoside-DNA + H(+)</text>
        <dbReference type="Rhea" id="RHEA:66592"/>
        <dbReference type="Rhea" id="RHEA-COMP:13180"/>
        <dbReference type="Rhea" id="RHEA-COMP:16897"/>
        <dbReference type="Rhea" id="RHEA-COMP:17067"/>
        <dbReference type="ChEBI" id="CHEBI:15378"/>
        <dbReference type="ChEBI" id="CHEBI:136412"/>
        <dbReference type="ChEBI" id="CHEBI:157695"/>
        <dbReference type="ChEBI" id="CHEBI:167181"/>
        <dbReference type="EC" id="4.2.99.18"/>
    </reaction>
</comment>
<evidence type="ECO:0000313" key="12">
    <source>
        <dbReference type="EMBL" id="BCK78264.1"/>
    </source>
</evidence>
<dbReference type="GO" id="GO:0046872">
    <property type="term" value="F:metal ion binding"/>
    <property type="evidence" value="ECO:0007669"/>
    <property type="project" value="UniProtKB-KW"/>
</dbReference>
<dbReference type="InterPro" id="IPR011257">
    <property type="entry name" value="DNA_glycosylase"/>
</dbReference>
<evidence type="ECO:0000256" key="10">
    <source>
        <dbReference type="HAMAP-Rule" id="MF_00942"/>
    </source>
</evidence>
<keyword evidence="7 10" id="KW-0411">Iron-sulfur</keyword>
<name>A0A810PQQ6_9FIRM</name>
<gene>
    <name evidence="10 12" type="primary">nth</name>
    <name evidence="12" type="ORF">MM35RIKEN_04560</name>
</gene>
<keyword evidence="13" id="KW-1185">Reference proteome</keyword>
<dbReference type="SMART" id="SM00525">
    <property type="entry name" value="FES"/>
    <property type="match status" value="1"/>
</dbReference>
<dbReference type="KEGG" id="vfa:MM35RIKEN_04560"/>
<dbReference type="InterPro" id="IPR003265">
    <property type="entry name" value="HhH-GPD_domain"/>
</dbReference>
<evidence type="ECO:0000259" key="11">
    <source>
        <dbReference type="SMART" id="SM00478"/>
    </source>
</evidence>
<dbReference type="Proteomes" id="UP000681343">
    <property type="component" value="Chromosome"/>
</dbReference>
<dbReference type="FunFam" id="1.10.340.30:FF:000001">
    <property type="entry name" value="Endonuclease III"/>
    <property type="match status" value="1"/>
</dbReference>
<dbReference type="Gene3D" id="1.10.1670.10">
    <property type="entry name" value="Helix-hairpin-Helix base-excision DNA repair enzymes (C-terminal)"/>
    <property type="match status" value="1"/>
</dbReference>
<keyword evidence="10" id="KW-0456">Lyase</keyword>
<dbReference type="SUPFAM" id="SSF48150">
    <property type="entry name" value="DNA-glycosylase"/>
    <property type="match status" value="1"/>
</dbReference>
<evidence type="ECO:0000313" key="13">
    <source>
        <dbReference type="Proteomes" id="UP000681343"/>
    </source>
</evidence>
<dbReference type="InterPro" id="IPR023170">
    <property type="entry name" value="HhH_base_excis_C"/>
</dbReference>
<dbReference type="GO" id="GO:0019104">
    <property type="term" value="F:DNA N-glycosylase activity"/>
    <property type="evidence" value="ECO:0007669"/>
    <property type="project" value="UniProtKB-UniRule"/>
</dbReference>
<keyword evidence="6 10" id="KW-0408">Iron</keyword>
<dbReference type="HAMAP" id="MF_00942">
    <property type="entry name" value="Nth"/>
    <property type="match status" value="1"/>
</dbReference>
<accession>A0A810PQQ6</accession>
<dbReference type="InterPro" id="IPR000445">
    <property type="entry name" value="HhH_motif"/>
</dbReference>
<evidence type="ECO:0000256" key="1">
    <source>
        <dbReference type="ARBA" id="ARBA00008343"/>
    </source>
</evidence>
<dbReference type="PANTHER" id="PTHR10359:SF18">
    <property type="entry name" value="ENDONUCLEASE III"/>
    <property type="match status" value="1"/>
</dbReference>
<keyword evidence="4 10" id="KW-0227">DNA damage</keyword>
<feature type="domain" description="HhH-GPD" evidence="11">
    <location>
        <begin position="39"/>
        <end position="187"/>
    </location>
</feature>
<feature type="binding site" evidence="10">
    <location>
        <position position="199"/>
    </location>
    <ligand>
        <name>[4Fe-4S] cluster</name>
        <dbReference type="ChEBI" id="CHEBI:49883"/>
    </ligand>
</feature>
<keyword evidence="12" id="KW-0540">Nuclease</keyword>
<keyword evidence="2 10" id="KW-0004">4Fe-4S</keyword>
<evidence type="ECO:0000256" key="9">
    <source>
        <dbReference type="ARBA" id="ARBA00023295"/>
    </source>
</evidence>
<dbReference type="EMBL" id="AP023415">
    <property type="protein sequence ID" value="BCK78264.1"/>
    <property type="molecule type" value="Genomic_DNA"/>
</dbReference>
<comment type="similarity">
    <text evidence="1 10">Belongs to the Nth/MutY family.</text>
</comment>
<protein>
    <recommendedName>
        <fullName evidence="10">Endonuclease III</fullName>
        <ecNumber evidence="10">4.2.99.18</ecNumber>
    </recommendedName>
    <alternativeName>
        <fullName evidence="10">DNA-(apurinic or apyrimidinic site) lyase</fullName>
    </alternativeName>
</protein>
<dbReference type="Gene3D" id="1.10.340.30">
    <property type="entry name" value="Hypothetical protein, domain 2"/>
    <property type="match status" value="1"/>
</dbReference>
<dbReference type="PANTHER" id="PTHR10359">
    <property type="entry name" value="A/G-SPECIFIC ADENINE GLYCOSYLASE/ENDONUCLEASE III"/>
    <property type="match status" value="1"/>
</dbReference>
<keyword evidence="5 10" id="KW-0378">Hydrolase</keyword>
<feature type="binding site" evidence="10">
    <location>
        <position position="205"/>
    </location>
    <ligand>
        <name>[4Fe-4S] cluster</name>
        <dbReference type="ChEBI" id="CHEBI:49883"/>
    </ligand>
</feature>
<evidence type="ECO:0000256" key="7">
    <source>
        <dbReference type="ARBA" id="ARBA00023014"/>
    </source>
</evidence>
<dbReference type="PROSITE" id="PS01155">
    <property type="entry name" value="ENDONUCLEASE_III_2"/>
    <property type="match status" value="1"/>
</dbReference>
<sequence>MKNPAEVNAIIQELERLYPDALCSLQYKKDYELLFAVRLSAQCTDARVNQVTPALFARFPTLESFARASEEEVGEYVHSCGFWRAKAHDLVASAQMLLRDFGGKVPDTMEDLLRLPGVGRKTANLILGDIYGREGYVCDTHCIRITGRLGLTDGSKDPLRVEKQLRACLPPEKSSDFCHRMVLHGRAVCTARSPHCAECTLRPLCDTGRSEP</sequence>
<dbReference type="InterPro" id="IPR005759">
    <property type="entry name" value="Nth"/>
</dbReference>
<proteinExistence type="inferred from homology"/>
<evidence type="ECO:0000256" key="2">
    <source>
        <dbReference type="ARBA" id="ARBA00022485"/>
    </source>
</evidence>
<dbReference type="SMART" id="SM00478">
    <property type="entry name" value="ENDO3c"/>
    <property type="match status" value="1"/>
</dbReference>
<feature type="binding site" evidence="10">
    <location>
        <position position="196"/>
    </location>
    <ligand>
        <name>[4Fe-4S] cluster</name>
        <dbReference type="ChEBI" id="CHEBI:49883"/>
    </ligand>
</feature>
<evidence type="ECO:0000256" key="5">
    <source>
        <dbReference type="ARBA" id="ARBA00022801"/>
    </source>
</evidence>
<feature type="binding site" evidence="10">
    <location>
        <position position="189"/>
    </location>
    <ligand>
        <name>[4Fe-4S] cluster</name>
        <dbReference type="ChEBI" id="CHEBI:49883"/>
    </ligand>
</feature>
<evidence type="ECO:0000256" key="8">
    <source>
        <dbReference type="ARBA" id="ARBA00023204"/>
    </source>
</evidence>
<dbReference type="GO" id="GO:0006285">
    <property type="term" value="P:base-excision repair, AP site formation"/>
    <property type="evidence" value="ECO:0007669"/>
    <property type="project" value="TreeGrafter"/>
</dbReference>
<evidence type="ECO:0000256" key="3">
    <source>
        <dbReference type="ARBA" id="ARBA00022723"/>
    </source>
</evidence>
<dbReference type="InterPro" id="IPR004036">
    <property type="entry name" value="Endonuclease-III-like_CS2"/>
</dbReference>
<dbReference type="AlphaFoldDB" id="A0A810PQQ6"/>
<dbReference type="GO" id="GO:0140078">
    <property type="term" value="F:class I DNA-(apurinic or apyrimidinic site) endonuclease activity"/>
    <property type="evidence" value="ECO:0007669"/>
    <property type="project" value="UniProtKB-EC"/>
</dbReference>
<comment type="cofactor">
    <cofactor evidence="10">
        <name>[4Fe-4S] cluster</name>
        <dbReference type="ChEBI" id="CHEBI:49883"/>
    </cofactor>
    <text evidence="10">Binds 1 [4Fe-4S] cluster.</text>
</comment>
<dbReference type="Pfam" id="PF00633">
    <property type="entry name" value="HHH"/>
    <property type="match status" value="1"/>
</dbReference>